<dbReference type="RefSeq" id="WP_088075233.1">
    <property type="nucleotide sequence ID" value="NZ_JAHQCR010000007.1"/>
</dbReference>
<dbReference type="InterPro" id="IPR002575">
    <property type="entry name" value="Aminoglycoside_PTrfase"/>
</dbReference>
<name>A0ABS6JNU4_9BACI</name>
<sequence>MKKIAKKYFTKKVLYDGAQKFRMDTNSLEELAGFENFIYSGNIADVEYVIRFCHSSHRSVEQIKAELDWLTFLKKQGSTVCGPIPSANQILVEEITAGDTQFYVSVFEKAKGSMIKITENMKDMNLFYSWGKGIGELHRLTSTYTPLTNIIPREDYMEMSRTLLSKFSTEDCEVKKQAKLLFDEIVSLPKLKQTYMLTHTDLHSGNFFFDGKKLWMFDFDDCAYNYIVHDLAMPVYYTAWYLENSKISFPTFSVNFFTHFLKGYLAENHISKDDLNNLPLFLKFRDVVLYVVLQEEWEGSQLTSERKSMISSIRNRIIGNKPIVELPYDMIYNTVIN</sequence>
<dbReference type="Gene3D" id="3.30.200.70">
    <property type="match status" value="1"/>
</dbReference>
<proteinExistence type="inferred from homology"/>
<dbReference type="InterPro" id="IPR011009">
    <property type="entry name" value="Kinase-like_dom_sf"/>
</dbReference>
<organism evidence="3 4">
    <name type="scientific">Evansella alkalicola</name>
    <dbReference type="NCBI Taxonomy" id="745819"/>
    <lineage>
        <taxon>Bacteria</taxon>
        <taxon>Bacillati</taxon>
        <taxon>Bacillota</taxon>
        <taxon>Bacilli</taxon>
        <taxon>Bacillales</taxon>
        <taxon>Bacillaceae</taxon>
        <taxon>Evansella</taxon>
    </lineage>
</organism>
<dbReference type="Gene3D" id="1.10.510.10">
    <property type="entry name" value="Transferase(Phosphotransferase) domain 1"/>
    <property type="match status" value="1"/>
</dbReference>
<feature type="domain" description="Aminoglycoside phosphotransferase" evidence="2">
    <location>
        <begin position="47"/>
        <end position="239"/>
    </location>
</feature>
<evidence type="ECO:0000313" key="3">
    <source>
        <dbReference type="EMBL" id="MBU9719932.1"/>
    </source>
</evidence>
<dbReference type="Gene3D" id="1.20.1270.170">
    <property type="match status" value="1"/>
</dbReference>
<dbReference type="Proteomes" id="UP000790580">
    <property type="component" value="Unassembled WGS sequence"/>
</dbReference>
<protein>
    <submittedName>
        <fullName evidence="3">Phosphotransferase</fullName>
    </submittedName>
</protein>
<comment type="similarity">
    <text evidence="1">Belongs to the pseudomonas-type ThrB family.</text>
</comment>
<evidence type="ECO:0000259" key="2">
    <source>
        <dbReference type="Pfam" id="PF01636"/>
    </source>
</evidence>
<evidence type="ECO:0000256" key="1">
    <source>
        <dbReference type="ARBA" id="ARBA00038240"/>
    </source>
</evidence>
<keyword evidence="4" id="KW-1185">Reference proteome</keyword>
<accession>A0ABS6JNU4</accession>
<dbReference type="Pfam" id="PF01636">
    <property type="entry name" value="APH"/>
    <property type="match status" value="1"/>
</dbReference>
<dbReference type="PANTHER" id="PTHR21064">
    <property type="entry name" value="AMINOGLYCOSIDE PHOSPHOTRANSFERASE DOMAIN-CONTAINING PROTEIN-RELATED"/>
    <property type="match status" value="1"/>
</dbReference>
<dbReference type="InterPro" id="IPR050249">
    <property type="entry name" value="Pseudomonas-type_ThrB"/>
</dbReference>
<evidence type="ECO:0000313" key="4">
    <source>
        <dbReference type="Proteomes" id="UP000790580"/>
    </source>
</evidence>
<comment type="caution">
    <text evidence="3">The sequence shown here is derived from an EMBL/GenBank/DDBJ whole genome shotgun (WGS) entry which is preliminary data.</text>
</comment>
<reference evidence="3 4" key="1">
    <citation type="submission" date="2021-06" db="EMBL/GenBank/DDBJ databases">
        <title>Bacillus sp. RD4P76, an endophyte from a halophyte.</title>
        <authorList>
            <person name="Sun J.-Q."/>
        </authorList>
    </citation>
    <scope>NUCLEOTIDE SEQUENCE [LARGE SCALE GENOMIC DNA]</scope>
    <source>
        <strain evidence="3 4">JCM 17098</strain>
    </source>
</reference>
<gene>
    <name evidence="3" type="ORF">KS407_00580</name>
</gene>
<dbReference type="EMBL" id="JAHQCR010000007">
    <property type="protein sequence ID" value="MBU9719932.1"/>
    <property type="molecule type" value="Genomic_DNA"/>
</dbReference>
<dbReference type="PANTHER" id="PTHR21064:SF6">
    <property type="entry name" value="AMINOGLYCOSIDE PHOSPHOTRANSFERASE DOMAIN-CONTAINING PROTEIN"/>
    <property type="match status" value="1"/>
</dbReference>
<dbReference type="SUPFAM" id="SSF56112">
    <property type="entry name" value="Protein kinase-like (PK-like)"/>
    <property type="match status" value="1"/>
</dbReference>